<dbReference type="Pfam" id="PF06325">
    <property type="entry name" value="PrmA"/>
    <property type="match status" value="1"/>
</dbReference>
<dbReference type="GO" id="GO:0032259">
    <property type="term" value="P:methylation"/>
    <property type="evidence" value="ECO:0007669"/>
    <property type="project" value="UniProtKB-KW"/>
</dbReference>
<dbReference type="CDD" id="cd02440">
    <property type="entry name" value="AdoMet_MTases"/>
    <property type="match status" value="1"/>
</dbReference>
<dbReference type="InterPro" id="IPR014644">
    <property type="entry name" value="MeTrfase_PRMT7"/>
</dbReference>
<sequence>MTFISQNNVITGELEWVFLDTTKYDHEQDLARSAYADMLHDTERNVLYEKAIIKAIENLKKSNNPIHILDIGTGTGLLSMMAARALEKFQIPHDQQRITACEVDKPMAEIARECIKINSLKDRINVINKRSTELDLSNDLDNIPINMIVAEVFDTELIGEGALRTFHDASKHLMIDNKQSIIVPARGTIFIQLVQSNFLQLFHTMNDIENKSLQIPFECSNLAGNSVYDLNVNEIHEHIIPLTEPIKVFNFDFKNINNSKQYQDECIVDNIECNKSGKINTFIMWWELDMDEDGEYKLGTTPIWCTRQQPQWREHWIHGVYYPKKPLNINQGDKVSLYCYHDEYSLYFDVLPFDIKQPMNVSLFLPRLYLPSITSRSAIASFNSTYRRTKYLNALNILLEKSSDTLRCLYIGDGLLLPLLVLTMYEDVELYIVQTNKHLIRTLNQILEYNNKRCHIIDKSLTALTIEDFDQNKLDIILSEPFFSKSLLPYDNLYFYYSLQTCKKFMKSNFISMPCRAKIRCIALEFDHLHKIRLAVKKCCNFKLKPFDDKILNASKIVDDFIETQPLFEYSSKPLSNIIDLLHFDFKEDNRSSTIKQDVEISLIQNGQCNGIAVWIDFELSDGIWLTTGCETINFNQPMQWSTYCKQGVHLLRKPINTPSSLKVSTQFDYQKGHFSFEFHENLV</sequence>
<keyword evidence="1 6" id="KW-0489">Methyltransferase</keyword>
<feature type="domain" description="Protein arginine N-methyltransferase" evidence="7">
    <location>
        <begin position="230"/>
        <end position="337"/>
    </location>
</feature>
<comment type="function">
    <text evidence="5">Arginine methyltransferase that can both catalyze the formation of omega-N monomethylarginine (MMA) and symmetrical dimethylarginine (sDMA).</text>
</comment>
<evidence type="ECO:0000313" key="10">
    <source>
        <dbReference type="Proteomes" id="UP000663829"/>
    </source>
</evidence>
<keyword evidence="3 6" id="KW-0949">S-adenosyl-L-methionine</keyword>
<evidence type="ECO:0000256" key="6">
    <source>
        <dbReference type="PROSITE-ProRule" id="PRU01015"/>
    </source>
</evidence>
<evidence type="ECO:0000256" key="3">
    <source>
        <dbReference type="ARBA" id="ARBA00022691"/>
    </source>
</evidence>
<dbReference type="Proteomes" id="UP000681722">
    <property type="component" value="Unassembled WGS sequence"/>
</dbReference>
<protein>
    <recommendedName>
        <fullName evidence="5">Protein arginine N-methyltransferase</fullName>
        <ecNumber evidence="5">2.1.1.-</ecNumber>
    </recommendedName>
</protein>
<keyword evidence="4" id="KW-0677">Repeat</keyword>
<accession>A0A813VE32</accession>
<dbReference type="Gene3D" id="2.70.160.11">
    <property type="entry name" value="Hnrnp arginine n-methyltransferase1"/>
    <property type="match status" value="2"/>
</dbReference>
<comment type="similarity">
    <text evidence="5">Belongs to the class I-like SAM-binding methyltransferase superfamily. Protein arginine N-methyltransferase family. PRMT7 subfamily.</text>
</comment>
<dbReference type="PROSITE" id="PS51678">
    <property type="entry name" value="SAM_MT_PRMT"/>
    <property type="match status" value="1"/>
</dbReference>
<dbReference type="InterPro" id="IPR029063">
    <property type="entry name" value="SAM-dependent_MTases_sf"/>
</dbReference>
<dbReference type="AlphaFoldDB" id="A0A813VE32"/>
<dbReference type="Proteomes" id="UP000663829">
    <property type="component" value="Unassembled WGS sequence"/>
</dbReference>
<dbReference type="OrthoDB" id="412876at2759"/>
<comment type="caution">
    <text evidence="8">The sequence shown here is derived from an EMBL/GenBank/DDBJ whole genome shotgun (WGS) entry which is preliminary data.</text>
</comment>
<keyword evidence="2 6" id="KW-0808">Transferase</keyword>
<dbReference type="EC" id="2.1.1.-" evidence="5"/>
<evidence type="ECO:0000313" key="8">
    <source>
        <dbReference type="EMBL" id="CAF0836165.1"/>
    </source>
</evidence>
<dbReference type="Gene3D" id="3.40.50.150">
    <property type="entry name" value="Vaccinia Virus protein VP39"/>
    <property type="match status" value="2"/>
</dbReference>
<evidence type="ECO:0000313" key="9">
    <source>
        <dbReference type="EMBL" id="CAF3623412.1"/>
    </source>
</evidence>
<dbReference type="GO" id="GO:0016274">
    <property type="term" value="F:protein-arginine N-methyltransferase activity"/>
    <property type="evidence" value="ECO:0007669"/>
    <property type="project" value="InterPro"/>
</dbReference>
<dbReference type="EMBL" id="CAJNOQ010000764">
    <property type="protein sequence ID" value="CAF0836165.1"/>
    <property type="molecule type" value="Genomic_DNA"/>
</dbReference>
<gene>
    <name evidence="8" type="ORF">GPM918_LOCUS5319</name>
    <name evidence="9" type="ORF">SRO942_LOCUS5319</name>
</gene>
<dbReference type="PANTHER" id="PTHR11006">
    <property type="entry name" value="PROTEIN ARGININE N-METHYLTRANSFERASE"/>
    <property type="match status" value="1"/>
</dbReference>
<evidence type="ECO:0000256" key="4">
    <source>
        <dbReference type="ARBA" id="ARBA00022737"/>
    </source>
</evidence>
<proteinExistence type="inferred from homology"/>
<name>A0A813VE32_9BILA</name>
<reference evidence="8" key="1">
    <citation type="submission" date="2021-02" db="EMBL/GenBank/DDBJ databases">
        <authorList>
            <person name="Nowell W R."/>
        </authorList>
    </citation>
    <scope>NUCLEOTIDE SEQUENCE</scope>
</reference>
<dbReference type="GO" id="GO:0042054">
    <property type="term" value="F:histone methyltransferase activity"/>
    <property type="evidence" value="ECO:0007669"/>
    <property type="project" value="TreeGrafter"/>
</dbReference>
<evidence type="ECO:0000256" key="2">
    <source>
        <dbReference type="ARBA" id="ARBA00022679"/>
    </source>
</evidence>
<evidence type="ECO:0000256" key="5">
    <source>
        <dbReference type="PIRNR" id="PIRNR036946"/>
    </source>
</evidence>
<evidence type="ECO:0000259" key="7">
    <source>
        <dbReference type="Pfam" id="PF22528"/>
    </source>
</evidence>
<keyword evidence="10" id="KW-1185">Reference proteome</keyword>
<organism evidence="8 10">
    <name type="scientific">Didymodactylos carnosus</name>
    <dbReference type="NCBI Taxonomy" id="1234261"/>
    <lineage>
        <taxon>Eukaryota</taxon>
        <taxon>Metazoa</taxon>
        <taxon>Spiralia</taxon>
        <taxon>Gnathifera</taxon>
        <taxon>Rotifera</taxon>
        <taxon>Eurotatoria</taxon>
        <taxon>Bdelloidea</taxon>
        <taxon>Philodinida</taxon>
        <taxon>Philodinidae</taxon>
        <taxon>Didymodactylos</taxon>
    </lineage>
</organism>
<dbReference type="Pfam" id="PF22528">
    <property type="entry name" value="PRMT_C"/>
    <property type="match status" value="1"/>
</dbReference>
<dbReference type="InterPro" id="IPR055135">
    <property type="entry name" value="PRMT_dom"/>
</dbReference>
<dbReference type="FunFam" id="3.40.50.150:FF:000071">
    <property type="entry name" value="Protein arginine N-methyltransferase 7"/>
    <property type="match status" value="1"/>
</dbReference>
<evidence type="ECO:0000256" key="1">
    <source>
        <dbReference type="ARBA" id="ARBA00022603"/>
    </source>
</evidence>
<dbReference type="SUPFAM" id="SSF53335">
    <property type="entry name" value="S-adenosyl-L-methionine-dependent methyltransferases"/>
    <property type="match status" value="2"/>
</dbReference>
<dbReference type="PIRSF" id="PIRSF036946">
    <property type="entry name" value="Arg_N-mtase"/>
    <property type="match status" value="1"/>
</dbReference>
<dbReference type="PANTHER" id="PTHR11006:SF4">
    <property type="entry name" value="PROTEIN ARGININE N-METHYLTRANSFERASE 7"/>
    <property type="match status" value="1"/>
</dbReference>
<dbReference type="InterPro" id="IPR025799">
    <property type="entry name" value="Arg_MeTrfase"/>
</dbReference>
<dbReference type="EMBL" id="CAJOBC010000764">
    <property type="protein sequence ID" value="CAF3623412.1"/>
    <property type="molecule type" value="Genomic_DNA"/>
</dbReference>